<dbReference type="GO" id="GO:0016787">
    <property type="term" value="F:hydrolase activity"/>
    <property type="evidence" value="ECO:0007669"/>
    <property type="project" value="UniProtKB-KW"/>
</dbReference>
<dbReference type="InterPro" id="IPR051620">
    <property type="entry name" value="ORF904-like_C"/>
</dbReference>
<keyword evidence="3" id="KW-0067">ATP-binding</keyword>
<dbReference type="GO" id="GO:0004386">
    <property type="term" value="F:helicase activity"/>
    <property type="evidence" value="ECO:0007669"/>
    <property type="project" value="UniProtKB-KW"/>
</dbReference>
<dbReference type="PANTHER" id="PTHR35372:SF2">
    <property type="entry name" value="SF3 HELICASE DOMAIN-CONTAINING PROTEIN"/>
    <property type="match status" value="1"/>
</dbReference>
<dbReference type="InterPro" id="IPR014818">
    <property type="entry name" value="Phage/plasmid_primase_P4_C"/>
</dbReference>
<dbReference type="EMBL" id="JACHHZ010000001">
    <property type="protein sequence ID" value="MBB6091900.1"/>
    <property type="molecule type" value="Genomic_DNA"/>
</dbReference>
<keyword evidence="2" id="KW-0378">Hydrolase</keyword>
<dbReference type="PANTHER" id="PTHR35372">
    <property type="entry name" value="ATP BINDING PROTEIN-RELATED"/>
    <property type="match status" value="1"/>
</dbReference>
<evidence type="ECO:0000313" key="6">
    <source>
        <dbReference type="EMBL" id="MBB6091900.1"/>
    </source>
</evidence>
<dbReference type="InterPro" id="IPR027417">
    <property type="entry name" value="P-loop_NTPase"/>
</dbReference>
<accession>A0A841HHW1</accession>
<dbReference type="Proteomes" id="UP000588068">
    <property type="component" value="Unassembled WGS sequence"/>
</dbReference>
<reference evidence="6 7" key="1">
    <citation type="submission" date="2020-08" db="EMBL/GenBank/DDBJ databases">
        <title>Genomic Encyclopedia of Type Strains, Phase IV (KMG-IV): sequencing the most valuable type-strain genomes for metagenomic binning, comparative biology and taxonomic classification.</title>
        <authorList>
            <person name="Goeker M."/>
        </authorList>
    </citation>
    <scope>NUCLEOTIDE SEQUENCE [LARGE SCALE GENOMIC DNA]</scope>
    <source>
        <strain evidence="6 7">DSM 26723</strain>
    </source>
</reference>
<keyword evidence="7" id="KW-1185">Reference proteome</keyword>
<keyword evidence="6" id="KW-0347">Helicase</keyword>
<dbReference type="Pfam" id="PF12965">
    <property type="entry name" value="DUF3854"/>
    <property type="match status" value="1"/>
</dbReference>
<dbReference type="RefSeq" id="WP_184329667.1">
    <property type="nucleotide sequence ID" value="NZ_JACHHZ010000001.1"/>
</dbReference>
<dbReference type="Gene3D" id="3.40.50.300">
    <property type="entry name" value="P-loop containing nucleotide triphosphate hydrolases"/>
    <property type="match status" value="1"/>
</dbReference>
<dbReference type="GO" id="GO:0005524">
    <property type="term" value="F:ATP binding"/>
    <property type="evidence" value="ECO:0007669"/>
    <property type="project" value="UniProtKB-KW"/>
</dbReference>
<feature type="region of interest" description="Disordered" evidence="4">
    <location>
        <begin position="1"/>
        <end position="24"/>
    </location>
</feature>
<organism evidence="6 7">
    <name type="scientific">Povalibacter uvarum</name>
    <dbReference type="NCBI Taxonomy" id="732238"/>
    <lineage>
        <taxon>Bacteria</taxon>
        <taxon>Pseudomonadati</taxon>
        <taxon>Pseudomonadota</taxon>
        <taxon>Gammaproteobacteria</taxon>
        <taxon>Steroidobacterales</taxon>
        <taxon>Steroidobacteraceae</taxon>
        <taxon>Povalibacter</taxon>
    </lineage>
</organism>
<dbReference type="SMART" id="SM00885">
    <property type="entry name" value="D5_N"/>
    <property type="match status" value="1"/>
</dbReference>
<comment type="caution">
    <text evidence="6">The sequence shown here is derived from an EMBL/GenBank/DDBJ whole genome shotgun (WGS) entry which is preliminary data.</text>
</comment>
<name>A0A841HHW1_9GAMM</name>
<feature type="domain" description="SF3 helicase" evidence="5">
    <location>
        <begin position="356"/>
        <end position="519"/>
    </location>
</feature>
<dbReference type="NCBIfam" id="TIGR01613">
    <property type="entry name" value="primase_Cterm"/>
    <property type="match status" value="1"/>
</dbReference>
<evidence type="ECO:0000259" key="5">
    <source>
        <dbReference type="PROSITE" id="PS51206"/>
    </source>
</evidence>
<dbReference type="SUPFAM" id="SSF52540">
    <property type="entry name" value="P-loop containing nucleoside triphosphate hydrolases"/>
    <property type="match status" value="1"/>
</dbReference>
<evidence type="ECO:0000256" key="4">
    <source>
        <dbReference type="SAM" id="MobiDB-lite"/>
    </source>
</evidence>
<dbReference type="PROSITE" id="PS51206">
    <property type="entry name" value="SF3_HELICASE_1"/>
    <property type="match status" value="1"/>
</dbReference>
<dbReference type="InterPro" id="IPR006500">
    <property type="entry name" value="Helicase_put_C_phage/plasmid"/>
</dbReference>
<protein>
    <submittedName>
        <fullName evidence="6">Putative DNA primase/helicase</fullName>
    </submittedName>
</protein>
<evidence type="ECO:0000256" key="1">
    <source>
        <dbReference type="ARBA" id="ARBA00022741"/>
    </source>
</evidence>
<sequence>MPYSDDYGTARIASPPNGDDKFRSTTGAIQLFKPRNLRAKKSKSLYIIEGPIKAVAAAAQGLDVRGIGGCWNWQRHRRPIPGLRKLRVGDRSVIPVFDADITENNSVLLAYLLLGDWLLKQGARVKHLRIPSAKGRHTGIDDFLASKGLGAFKKLTRHDWDSEELERLRTSVMQTTEGGLAARFVMSYADDVRYDPKEDEWFCWNGKLWVPQARGRPADAVEAMKAEVRRIVTEANAVPNAERRKRMLVWGAKCDNNGTVKGAMALASTDMRIRLNRAKLDSDPHLLGTANGVLDLRTRQIVESNRDDYVTRRVVVPYDPDAKCPTWKRFLADVLCTAETVTRGKKRTTRYRTHWGLVNFIRRFAGYLLYGGNPDRLIFFLYGEGRNGKSVFIETLLELMGDYGIAAKSELLMQNGALRDSESAQPFMLRLRDTRYITASEVKEGMALDPSTVKTLTGGDVMTCRGLRSLPVQFTVLGKVVVRCNNRVVIDGGDQALWDRVVEIPFNRRIADAEQDKSLRQKLRAELPGILAWAVRGYADYADEGALKLPAIVRKQVADYRYAMDSLSQWMDECVQLDTAAKTLSSDVRSSYERWCERQAMERQSVIVPVSRLELNKKLEASGFVRKESHSQTKWFGLRLKVAE</sequence>
<gene>
    <name evidence="6" type="ORF">HNQ60_000746</name>
</gene>
<dbReference type="InterPro" id="IPR024385">
    <property type="entry name" value="DUF3854"/>
</dbReference>
<proteinExistence type="predicted"/>
<dbReference type="Pfam" id="PF08706">
    <property type="entry name" value="D5_N"/>
    <property type="match status" value="1"/>
</dbReference>
<dbReference type="AlphaFoldDB" id="A0A841HHW1"/>
<evidence type="ECO:0000313" key="7">
    <source>
        <dbReference type="Proteomes" id="UP000588068"/>
    </source>
</evidence>
<evidence type="ECO:0000256" key="3">
    <source>
        <dbReference type="ARBA" id="ARBA00022840"/>
    </source>
</evidence>
<keyword evidence="1" id="KW-0547">Nucleotide-binding</keyword>
<dbReference type="InterPro" id="IPR014015">
    <property type="entry name" value="Helicase_SF3_DNA-vir"/>
</dbReference>
<evidence type="ECO:0000256" key="2">
    <source>
        <dbReference type="ARBA" id="ARBA00022801"/>
    </source>
</evidence>